<comment type="similarity">
    <text evidence="1">Belongs to the outer membrane OOP (TC 1.B.6) superfamily. OmpA family.</text>
</comment>
<feature type="signal peptide" evidence="3">
    <location>
        <begin position="1"/>
        <end position="21"/>
    </location>
</feature>
<keyword evidence="2" id="KW-0406">Ion transport</keyword>
<dbReference type="GO" id="GO:0015288">
    <property type="term" value="F:porin activity"/>
    <property type="evidence" value="ECO:0007669"/>
    <property type="project" value="UniProtKB-KW"/>
</dbReference>
<evidence type="ECO:0000313" key="5">
    <source>
        <dbReference type="EMBL" id="KYN23992.1"/>
    </source>
</evidence>
<keyword evidence="2" id="KW-0626">Porin</keyword>
<sequence>MTNQSILTLVIAGALSFSAQAEPYLGGSLGMATFKNAAGNANTSYGSGSMDLELEDDQSVAGSIYGGYQFNSFLAIEGAIGGYDALEDTYVTVGNMHFLSIQPKLSFALTDTFDLYAKAGLAYFNAEFKVSNALLNQPGYTTLSDSTVTGMYGLGAELKISPKFHIRASWDFMRPELDVVKVGAEKVTIESDISVFSLGASYHF</sequence>
<feature type="chain" id="PRO_5007582703" description="Outer membrane protein OmpA-like transmembrane domain-containing protein" evidence="3">
    <location>
        <begin position="22"/>
        <end position="204"/>
    </location>
</feature>
<dbReference type="SUPFAM" id="SSF56925">
    <property type="entry name" value="OMPA-like"/>
    <property type="match status" value="1"/>
</dbReference>
<keyword evidence="2" id="KW-0813">Transport</keyword>
<dbReference type="AlphaFoldDB" id="A0A151JE05"/>
<dbReference type="GO" id="GO:0009279">
    <property type="term" value="C:cell outer membrane"/>
    <property type="evidence" value="ECO:0007669"/>
    <property type="project" value="InterPro"/>
</dbReference>
<dbReference type="Gene3D" id="2.40.160.20">
    <property type="match status" value="1"/>
</dbReference>
<dbReference type="InterPro" id="IPR011250">
    <property type="entry name" value="OMP/PagP_B-barrel"/>
</dbReference>
<dbReference type="Proteomes" id="UP000075349">
    <property type="component" value="Unassembled WGS sequence"/>
</dbReference>
<dbReference type="GO" id="GO:0046930">
    <property type="term" value="C:pore complex"/>
    <property type="evidence" value="ECO:0007669"/>
    <property type="project" value="UniProtKB-KW"/>
</dbReference>
<proteinExistence type="inferred from homology"/>
<feature type="domain" description="Outer membrane protein OmpA-like transmembrane" evidence="4">
    <location>
        <begin position="20"/>
        <end position="204"/>
    </location>
</feature>
<evidence type="ECO:0000313" key="6">
    <source>
        <dbReference type="Proteomes" id="UP000075349"/>
    </source>
</evidence>
<gene>
    <name evidence="5" type="ORF">AUQ44_19550</name>
</gene>
<reference evidence="6" key="1">
    <citation type="submission" date="2015-12" db="EMBL/GenBank/DDBJ databases">
        <authorList>
            <person name="Tarr C.L."/>
            <person name="Gladney L.M."/>
        </authorList>
    </citation>
    <scope>NUCLEOTIDE SEQUENCE [LARGE SCALE GENOMIC DNA]</scope>
    <source>
        <strain evidence="6">2756-81</strain>
    </source>
</reference>
<organism evidence="5 6">
    <name type="scientific">Vibrio cidicii</name>
    <dbReference type="NCBI Taxonomy" id="1763883"/>
    <lineage>
        <taxon>Bacteria</taxon>
        <taxon>Pseudomonadati</taxon>
        <taxon>Pseudomonadota</taxon>
        <taxon>Gammaproteobacteria</taxon>
        <taxon>Vibrionales</taxon>
        <taxon>Vibrionaceae</taxon>
        <taxon>Vibrio</taxon>
    </lineage>
</organism>
<evidence type="ECO:0000256" key="1">
    <source>
        <dbReference type="ARBA" id="ARBA00005710"/>
    </source>
</evidence>
<evidence type="ECO:0000256" key="2">
    <source>
        <dbReference type="ARBA" id="ARBA00023114"/>
    </source>
</evidence>
<name>A0A151JE05_9VIBR</name>
<accession>A0A151JE05</accession>
<dbReference type="EMBL" id="LOMK01000002">
    <property type="protein sequence ID" value="KYN23992.1"/>
    <property type="molecule type" value="Genomic_DNA"/>
</dbReference>
<protein>
    <recommendedName>
        <fullName evidence="4">Outer membrane protein OmpA-like transmembrane domain-containing protein</fullName>
    </recommendedName>
</protein>
<evidence type="ECO:0000259" key="4">
    <source>
        <dbReference type="Pfam" id="PF01389"/>
    </source>
</evidence>
<comment type="caution">
    <text evidence="5">The sequence shown here is derived from an EMBL/GenBank/DDBJ whole genome shotgun (WGS) entry which is preliminary data.</text>
</comment>
<keyword evidence="2" id="KW-0812">Transmembrane</keyword>
<dbReference type="Pfam" id="PF01389">
    <property type="entry name" value="OmpA_membrane"/>
    <property type="match status" value="1"/>
</dbReference>
<evidence type="ECO:0000256" key="3">
    <source>
        <dbReference type="SAM" id="SignalP"/>
    </source>
</evidence>
<keyword evidence="3" id="KW-0732">Signal</keyword>
<dbReference type="InterPro" id="IPR000498">
    <property type="entry name" value="OmpA-like_TM_dom"/>
</dbReference>